<evidence type="ECO:0000259" key="3">
    <source>
        <dbReference type="PROSITE" id="PS00867"/>
    </source>
</evidence>
<dbReference type="Gene3D" id="1.25.40.10">
    <property type="entry name" value="Tetratricopeptide repeat domain"/>
    <property type="match status" value="3"/>
</dbReference>
<keyword evidence="5" id="KW-1185">Reference proteome</keyword>
<gene>
    <name evidence="4" type="ORF">SAMN04488109_6606</name>
</gene>
<dbReference type="PANTHER" id="PTHR45586">
    <property type="entry name" value="TPR REPEAT-CONTAINING PROTEIN PA4667"/>
    <property type="match status" value="1"/>
</dbReference>
<dbReference type="Proteomes" id="UP000184212">
    <property type="component" value="Unassembled WGS sequence"/>
</dbReference>
<evidence type="ECO:0000313" key="5">
    <source>
        <dbReference type="Proteomes" id="UP000184212"/>
    </source>
</evidence>
<dbReference type="Pfam" id="PF13432">
    <property type="entry name" value="TPR_16"/>
    <property type="match status" value="1"/>
</dbReference>
<dbReference type="InterPro" id="IPR005479">
    <property type="entry name" value="CPAse_ATP-bd"/>
</dbReference>
<reference evidence="4 5" key="1">
    <citation type="submission" date="2016-11" db="EMBL/GenBank/DDBJ databases">
        <authorList>
            <person name="Jaros S."/>
            <person name="Januszkiewicz K."/>
            <person name="Wedrychowicz H."/>
        </authorList>
    </citation>
    <scope>NUCLEOTIDE SEQUENCE [LARGE SCALE GENOMIC DNA]</scope>
    <source>
        <strain evidence="4 5">DSM 24574</strain>
    </source>
</reference>
<organism evidence="4 5">
    <name type="scientific">Chryseolinea serpens</name>
    <dbReference type="NCBI Taxonomy" id="947013"/>
    <lineage>
        <taxon>Bacteria</taxon>
        <taxon>Pseudomonadati</taxon>
        <taxon>Bacteroidota</taxon>
        <taxon>Cytophagia</taxon>
        <taxon>Cytophagales</taxon>
        <taxon>Fulvivirgaceae</taxon>
        <taxon>Chryseolinea</taxon>
    </lineage>
</organism>
<dbReference type="STRING" id="947013.SAMN04488109_6606"/>
<dbReference type="InterPro" id="IPR019734">
    <property type="entry name" value="TPR_rpt"/>
</dbReference>
<evidence type="ECO:0000256" key="1">
    <source>
        <dbReference type="ARBA" id="ARBA00022737"/>
    </source>
</evidence>
<sequence>MPNNIYIYISYIRLIRNTLFGITFLLLFSCFSVFAQNQDDIQLANEYLLKGDKKKALELYRDLAKSDVNTPFIYNNYLNVLLDLGNFDEAQNFLKKISKRDPLNIQYRLDVGLTYVKAGDMARADKYFRELIGESKTNVQRIKMMSDYFMSHSLNDYGILSLTESRESLGNPSLFCLELAMLYRIKGNQDRMVQEYLNYVTQNSGNIQYVKNVMQALLTKPEELESLERLLYDKVQQYPDVEVYADLLIWVTMQQKNFYGSFIQARAYDKRYKRDGEKCMEVARVALDNEDYDTALKIYRYLIREYQGSPNYLLARLGLIRTREARVKNTYPVKMDSVKILISDYKSFIKQYPDNVNSLEASKSEAMLFASYLDQKDSAVHILDKLIANPKATLYLKSKAKLDLGDIYMLKGEPWESSLLYSQVEKTQKENPVGYEAKLKNAKLSYYKGDFRLAQEHLDILKQATTREIANDALDLSMRIKENVAIDSTGEALKQYASVELLLYQNKTEEALKKIEFLKQGTSGTGASFSNQTILDDVYFLEANIRMQRGEFEKSLTLLQKIIDDYGDDILADDAYFLQGEIYERQLKNKDKAMEIYRDFLSKYPGSVFAAEARKRFRQLRGDFNGQEQPAQF</sequence>
<dbReference type="AlphaFoldDB" id="A0A1M5XJ57"/>
<name>A0A1M5XJ57_9BACT</name>
<dbReference type="SMART" id="SM00028">
    <property type="entry name" value="TPR"/>
    <property type="match status" value="6"/>
</dbReference>
<dbReference type="SUPFAM" id="SSF48452">
    <property type="entry name" value="TPR-like"/>
    <property type="match status" value="1"/>
</dbReference>
<dbReference type="PANTHER" id="PTHR45586:SF15">
    <property type="entry name" value="TPR REPEAT-CONTAINING PROTEIN YPIA"/>
    <property type="match status" value="1"/>
</dbReference>
<dbReference type="InterPro" id="IPR051012">
    <property type="entry name" value="CellSynth/LPSAsmb/PSIAsmb"/>
</dbReference>
<dbReference type="Pfam" id="PF13174">
    <property type="entry name" value="TPR_6"/>
    <property type="match status" value="1"/>
</dbReference>
<accession>A0A1M5XJ57</accession>
<dbReference type="RefSeq" id="WP_073143088.1">
    <property type="nucleotide sequence ID" value="NZ_FQWQ01000006.1"/>
</dbReference>
<dbReference type="SUPFAM" id="SSF81901">
    <property type="entry name" value="HCP-like"/>
    <property type="match status" value="1"/>
</dbReference>
<protein>
    <submittedName>
        <fullName evidence="4">Tetratricopeptide repeat-containing protein</fullName>
    </submittedName>
</protein>
<dbReference type="PROSITE" id="PS00867">
    <property type="entry name" value="CPSASE_2"/>
    <property type="match status" value="1"/>
</dbReference>
<proteinExistence type="predicted"/>
<dbReference type="GO" id="GO:0005524">
    <property type="term" value="F:ATP binding"/>
    <property type="evidence" value="ECO:0007669"/>
    <property type="project" value="InterPro"/>
</dbReference>
<keyword evidence="2" id="KW-0802">TPR repeat</keyword>
<keyword evidence="1" id="KW-0677">Repeat</keyword>
<evidence type="ECO:0000256" key="2">
    <source>
        <dbReference type="ARBA" id="ARBA00022803"/>
    </source>
</evidence>
<feature type="domain" description="Carbamoyl phosphate synthase ATP-binding" evidence="3">
    <location>
        <begin position="540"/>
        <end position="547"/>
    </location>
</feature>
<dbReference type="EMBL" id="FQWQ01000006">
    <property type="protein sequence ID" value="SHH99662.1"/>
    <property type="molecule type" value="Genomic_DNA"/>
</dbReference>
<dbReference type="OrthoDB" id="9763354at2"/>
<evidence type="ECO:0000313" key="4">
    <source>
        <dbReference type="EMBL" id="SHH99662.1"/>
    </source>
</evidence>
<dbReference type="InterPro" id="IPR011990">
    <property type="entry name" value="TPR-like_helical_dom_sf"/>
</dbReference>